<proteinExistence type="predicted"/>
<keyword evidence="1" id="KW-0812">Transmembrane</keyword>
<gene>
    <name evidence="2" type="ORF">ACFQFQ_25960</name>
    <name evidence="3" type="ORF">ACFQFQ_28700</name>
</gene>
<dbReference type="EMBL" id="JBHSWG010000004">
    <property type="protein sequence ID" value="MFC6762644.1"/>
    <property type="molecule type" value="Genomic_DNA"/>
</dbReference>
<sequence>MHIGLALGIIRWRVFELDRYAYYVWVWLAGAVLIFATDLVLLLWLREQPWASLSLALLIGGFSISRCVSCCSCGFSEQGCHRPPA</sequence>
<feature type="transmembrane region" description="Helical" evidence="1">
    <location>
        <begin position="20"/>
        <end position="45"/>
    </location>
</feature>
<keyword evidence="4" id="KW-1185">Reference proteome</keyword>
<evidence type="ECO:0000313" key="2">
    <source>
        <dbReference type="EMBL" id="MFC6762178.1"/>
    </source>
</evidence>
<keyword evidence="1" id="KW-1133">Transmembrane helix</keyword>
<dbReference type="EMBL" id="JBHSWG010000004">
    <property type="protein sequence ID" value="MFC6762178.1"/>
    <property type="molecule type" value="Genomic_DNA"/>
</dbReference>
<reference evidence="3" key="1">
    <citation type="journal article" date="2014" name="Int. J. Syst. Evol. Microbiol.">
        <title>Complete genome of a new Firmicutes species belonging to the dominant human colonic microbiota ('Ruminococcus bicirculans') reveals two chromosomes and a selective capacity to utilize plant glucans.</title>
        <authorList>
            <consortium name="NISC Comparative Sequencing Program"/>
            <person name="Wegmann U."/>
            <person name="Louis P."/>
            <person name="Goesmann A."/>
            <person name="Henrissat B."/>
            <person name="Duncan S.H."/>
            <person name="Flint H.J."/>
        </authorList>
    </citation>
    <scope>NUCLEOTIDE SEQUENCE</scope>
    <source>
        <strain evidence="3">NBRC 109054</strain>
    </source>
</reference>
<dbReference type="Proteomes" id="UP001596353">
    <property type="component" value="Unassembled WGS sequence"/>
</dbReference>
<evidence type="ECO:0000313" key="3">
    <source>
        <dbReference type="EMBL" id="MFC6762644.1"/>
    </source>
</evidence>
<accession>A0ABW2BC40</accession>
<keyword evidence="1" id="KW-0472">Membrane</keyword>
<name>A0ABW2BC40_9RHOB</name>
<organism evidence="3 4">
    <name type="scientific">Sulfitobacter porphyrae</name>
    <dbReference type="NCBI Taxonomy" id="1246864"/>
    <lineage>
        <taxon>Bacteria</taxon>
        <taxon>Pseudomonadati</taxon>
        <taxon>Pseudomonadota</taxon>
        <taxon>Alphaproteobacteria</taxon>
        <taxon>Rhodobacterales</taxon>
        <taxon>Roseobacteraceae</taxon>
        <taxon>Sulfitobacter</taxon>
    </lineage>
</organism>
<protein>
    <submittedName>
        <fullName evidence="3">Uncharacterized protein</fullName>
    </submittedName>
</protein>
<evidence type="ECO:0000256" key="1">
    <source>
        <dbReference type="SAM" id="Phobius"/>
    </source>
</evidence>
<reference evidence="3" key="3">
    <citation type="submission" date="2024-09" db="EMBL/GenBank/DDBJ databases">
        <authorList>
            <person name="Sun Q."/>
            <person name="Mori K."/>
        </authorList>
    </citation>
    <scope>NUCLEOTIDE SEQUENCE</scope>
    <source>
        <strain evidence="3">NBRC 109054</strain>
    </source>
</reference>
<reference evidence="4" key="2">
    <citation type="journal article" date="2019" name="Int. J. Syst. Evol. Microbiol.">
        <title>The Global Catalogue of Microorganisms (GCM) 10K type strain sequencing project: providing services to taxonomists for standard genome sequencing and annotation.</title>
        <authorList>
            <consortium name="The Broad Institute Genomics Platform"/>
            <consortium name="The Broad Institute Genome Sequencing Center for Infectious Disease"/>
            <person name="Wu L."/>
            <person name="Ma J."/>
        </authorList>
    </citation>
    <scope>NUCLEOTIDE SEQUENCE [LARGE SCALE GENOMIC DNA]</scope>
    <source>
        <strain evidence="4">CCUG 66188</strain>
    </source>
</reference>
<evidence type="ECO:0000313" key="4">
    <source>
        <dbReference type="Proteomes" id="UP001596353"/>
    </source>
</evidence>
<comment type="caution">
    <text evidence="3">The sequence shown here is derived from an EMBL/GenBank/DDBJ whole genome shotgun (WGS) entry which is preliminary data.</text>
</comment>